<evidence type="ECO:0000313" key="2">
    <source>
        <dbReference type="EMBL" id="CAF1401088.1"/>
    </source>
</evidence>
<proteinExistence type="predicted"/>
<accession>A0A815L244</accession>
<dbReference type="EMBL" id="CAJOBD010004553">
    <property type="protein sequence ID" value="CAF3999204.1"/>
    <property type="molecule type" value="Genomic_DNA"/>
</dbReference>
<evidence type="ECO:0000313" key="3">
    <source>
        <dbReference type="EMBL" id="CAF3999204.1"/>
    </source>
</evidence>
<dbReference type="AlphaFoldDB" id="A0A815L244"/>
<dbReference type="EMBL" id="CAJNOT010003815">
    <property type="protein sequence ID" value="CAF1401088.1"/>
    <property type="molecule type" value="Genomic_DNA"/>
</dbReference>
<reference evidence="2" key="1">
    <citation type="submission" date="2021-02" db="EMBL/GenBank/DDBJ databases">
        <authorList>
            <person name="Nowell W R."/>
        </authorList>
    </citation>
    <scope>NUCLEOTIDE SEQUENCE</scope>
</reference>
<evidence type="ECO:0000313" key="4">
    <source>
        <dbReference type="Proteomes" id="UP000663864"/>
    </source>
</evidence>
<evidence type="ECO:0000256" key="1">
    <source>
        <dbReference type="SAM" id="SignalP"/>
    </source>
</evidence>
<gene>
    <name evidence="3" type="ORF">JBS370_LOCUS26176</name>
    <name evidence="2" type="ORF">ZHD862_LOCUS33136</name>
</gene>
<keyword evidence="1" id="KW-0732">Signal</keyword>
<organism evidence="2 4">
    <name type="scientific">Rotaria sordida</name>
    <dbReference type="NCBI Taxonomy" id="392033"/>
    <lineage>
        <taxon>Eukaryota</taxon>
        <taxon>Metazoa</taxon>
        <taxon>Spiralia</taxon>
        <taxon>Gnathifera</taxon>
        <taxon>Rotifera</taxon>
        <taxon>Eurotatoria</taxon>
        <taxon>Bdelloidea</taxon>
        <taxon>Philodinida</taxon>
        <taxon>Philodinidae</taxon>
        <taxon>Rotaria</taxon>
    </lineage>
</organism>
<dbReference type="Proteomes" id="UP000663864">
    <property type="component" value="Unassembled WGS sequence"/>
</dbReference>
<comment type="caution">
    <text evidence="2">The sequence shown here is derived from an EMBL/GenBank/DDBJ whole genome shotgun (WGS) entry which is preliminary data.</text>
</comment>
<feature type="signal peptide" evidence="1">
    <location>
        <begin position="1"/>
        <end position="22"/>
    </location>
</feature>
<dbReference type="Proteomes" id="UP000663836">
    <property type="component" value="Unassembled WGS sequence"/>
</dbReference>
<name>A0A815L244_9BILA</name>
<sequence length="138" mass="14872">MMKKLIIHLLLATFAIVSLCAADDASTSSMPVDSANITNLKPDCSMFPLPPKCNPCKYAQPIKGVVCGQGLGKCALKGGTCKINRYDQIYCCPYEHAGCCPIVYFPPDCYSECTTDAQCQPSAKCCGIPCQRCIPAIY</sequence>
<feature type="chain" id="PRO_5036228079" evidence="1">
    <location>
        <begin position="23"/>
        <end position="138"/>
    </location>
</feature>
<protein>
    <submittedName>
        <fullName evidence="2">Uncharacterized protein</fullName>
    </submittedName>
</protein>